<dbReference type="OrthoDB" id="2269034at2759"/>
<protein>
    <recommendedName>
        <fullName evidence="3">F-box domain-containing protein</fullName>
    </recommendedName>
</protein>
<dbReference type="KEGG" id="gtr:GLOTRDRAFT_96685"/>
<gene>
    <name evidence="1" type="ORF">GLOTRDRAFT_96685</name>
</gene>
<dbReference type="GeneID" id="19309887"/>
<dbReference type="AlphaFoldDB" id="S7PUR6"/>
<evidence type="ECO:0000313" key="2">
    <source>
        <dbReference type="Proteomes" id="UP000030669"/>
    </source>
</evidence>
<dbReference type="Proteomes" id="UP000030669">
    <property type="component" value="Unassembled WGS sequence"/>
</dbReference>
<evidence type="ECO:0000313" key="1">
    <source>
        <dbReference type="EMBL" id="EPQ51153.1"/>
    </source>
</evidence>
<proteinExistence type="predicted"/>
<accession>S7PUR6</accession>
<dbReference type="HOGENOM" id="CLU_039856_0_0_1"/>
<dbReference type="EMBL" id="KB469312">
    <property type="protein sequence ID" value="EPQ51153.1"/>
    <property type="molecule type" value="Genomic_DNA"/>
</dbReference>
<evidence type="ECO:0008006" key="3">
    <source>
        <dbReference type="Google" id="ProtNLM"/>
    </source>
</evidence>
<dbReference type="SUPFAM" id="SSF52047">
    <property type="entry name" value="RNI-like"/>
    <property type="match status" value="1"/>
</dbReference>
<organism evidence="1 2">
    <name type="scientific">Gloeophyllum trabeum (strain ATCC 11539 / FP-39264 / Madison 617)</name>
    <name type="common">Brown rot fungus</name>
    <dbReference type="NCBI Taxonomy" id="670483"/>
    <lineage>
        <taxon>Eukaryota</taxon>
        <taxon>Fungi</taxon>
        <taxon>Dikarya</taxon>
        <taxon>Basidiomycota</taxon>
        <taxon>Agaricomycotina</taxon>
        <taxon>Agaricomycetes</taxon>
        <taxon>Gloeophyllales</taxon>
        <taxon>Gloeophyllaceae</taxon>
        <taxon>Gloeophyllum</taxon>
    </lineage>
</organism>
<reference evidence="1 2" key="1">
    <citation type="journal article" date="2012" name="Science">
        <title>The Paleozoic origin of enzymatic lignin decomposition reconstructed from 31 fungal genomes.</title>
        <authorList>
            <person name="Floudas D."/>
            <person name="Binder M."/>
            <person name="Riley R."/>
            <person name="Barry K."/>
            <person name="Blanchette R.A."/>
            <person name="Henrissat B."/>
            <person name="Martinez A.T."/>
            <person name="Otillar R."/>
            <person name="Spatafora J.W."/>
            <person name="Yadav J.S."/>
            <person name="Aerts A."/>
            <person name="Benoit I."/>
            <person name="Boyd A."/>
            <person name="Carlson A."/>
            <person name="Copeland A."/>
            <person name="Coutinho P.M."/>
            <person name="de Vries R.P."/>
            <person name="Ferreira P."/>
            <person name="Findley K."/>
            <person name="Foster B."/>
            <person name="Gaskell J."/>
            <person name="Glotzer D."/>
            <person name="Gorecki P."/>
            <person name="Heitman J."/>
            <person name="Hesse C."/>
            <person name="Hori C."/>
            <person name="Igarashi K."/>
            <person name="Jurgens J.A."/>
            <person name="Kallen N."/>
            <person name="Kersten P."/>
            <person name="Kohler A."/>
            <person name="Kuees U."/>
            <person name="Kumar T.K.A."/>
            <person name="Kuo A."/>
            <person name="LaButti K."/>
            <person name="Larrondo L.F."/>
            <person name="Lindquist E."/>
            <person name="Ling A."/>
            <person name="Lombard V."/>
            <person name="Lucas S."/>
            <person name="Lundell T."/>
            <person name="Martin R."/>
            <person name="McLaughlin D.J."/>
            <person name="Morgenstern I."/>
            <person name="Morin E."/>
            <person name="Murat C."/>
            <person name="Nagy L.G."/>
            <person name="Nolan M."/>
            <person name="Ohm R.A."/>
            <person name="Patyshakuliyeva A."/>
            <person name="Rokas A."/>
            <person name="Ruiz-Duenas F.J."/>
            <person name="Sabat G."/>
            <person name="Salamov A."/>
            <person name="Samejima M."/>
            <person name="Schmutz J."/>
            <person name="Slot J.C."/>
            <person name="St John F."/>
            <person name="Stenlid J."/>
            <person name="Sun H."/>
            <person name="Sun S."/>
            <person name="Syed K."/>
            <person name="Tsang A."/>
            <person name="Wiebenga A."/>
            <person name="Young D."/>
            <person name="Pisabarro A."/>
            <person name="Eastwood D.C."/>
            <person name="Martin F."/>
            <person name="Cullen D."/>
            <person name="Grigoriev I.V."/>
            <person name="Hibbett D.S."/>
        </authorList>
    </citation>
    <scope>NUCLEOTIDE SEQUENCE [LARGE SCALE GENOMIC DNA]</scope>
    <source>
        <strain evidence="1 2">ATCC 11539</strain>
    </source>
</reference>
<sequence>MVDVVKADGMECSSQFGVAPIDALPEDLLREIMLLALPECDLDHPEWPGPGQGPVQSLGWLNTLRLAGVSRHWRQIAEDHPHLWSCFRVSVGVHRLVPSKALHLTKLWMSRAKGVPLCISFYLPWGCTELPPGKMQLAVEWMDLLQANLHRCRNLKLCGPSRTISRLSASSDMSRLENLAILNTIEDNSLSLKGVSALASATRIRRVYLEGISPDFNIKSINWVSVRDLVLDICGQALTACMDVLVECPNLLTLKLTVKCLDSRDVPRWWRPRPTYARLHTLDVDAPDGYVDLAIFVGWLCVPALRCLKIKAGIYLWPQIMRIVERNASPNQLQELEVDHNYDRPFSRDERHLLEFFRWIPQLRILRMIGGHQALGPTILDRMTVRPNSTLGDVLLPKLETFEAYSIGSGCDPERVRELLESRINFAGDAGIARLKSARVTHKQTRSEWEVTECGTIKVSGYSDDRIDGLYYF</sequence>
<name>S7PUR6_GLOTA</name>
<dbReference type="RefSeq" id="XP_007870579.1">
    <property type="nucleotide sequence ID" value="XM_007872388.1"/>
</dbReference>
<keyword evidence="2" id="KW-1185">Reference proteome</keyword>